<dbReference type="AlphaFoldDB" id="A0A2S6GD73"/>
<keyword evidence="2" id="KW-1185">Reference proteome</keyword>
<evidence type="ECO:0000313" key="1">
    <source>
        <dbReference type="EMBL" id="PPK63179.1"/>
    </source>
</evidence>
<organism evidence="1 2">
    <name type="scientific">Actinokineospora auranticolor</name>
    <dbReference type="NCBI Taxonomy" id="155976"/>
    <lineage>
        <taxon>Bacteria</taxon>
        <taxon>Bacillati</taxon>
        <taxon>Actinomycetota</taxon>
        <taxon>Actinomycetes</taxon>
        <taxon>Pseudonocardiales</taxon>
        <taxon>Pseudonocardiaceae</taxon>
        <taxon>Actinokineospora</taxon>
    </lineage>
</organism>
<comment type="caution">
    <text evidence="1">The sequence shown here is derived from an EMBL/GenBank/DDBJ whole genome shotgun (WGS) entry which is preliminary data.</text>
</comment>
<reference evidence="1 2" key="1">
    <citation type="submission" date="2018-02" db="EMBL/GenBank/DDBJ databases">
        <title>Genomic Encyclopedia of Archaeal and Bacterial Type Strains, Phase II (KMG-II): from individual species to whole genera.</title>
        <authorList>
            <person name="Goeker M."/>
        </authorList>
    </citation>
    <scope>NUCLEOTIDE SEQUENCE [LARGE SCALE GENOMIC DNA]</scope>
    <source>
        <strain evidence="1 2">YU 961-1</strain>
    </source>
</reference>
<sequence length="50" mass="5764">MEPWGDVAAIERGLTVAHRSPRQAARPPSWDTAHLISFYRRLIYSPSRRS</sequence>
<dbReference type="EMBL" id="PTIX01000031">
    <property type="protein sequence ID" value="PPK63179.1"/>
    <property type="molecule type" value="Genomic_DNA"/>
</dbReference>
<evidence type="ECO:0000313" key="2">
    <source>
        <dbReference type="Proteomes" id="UP000239203"/>
    </source>
</evidence>
<dbReference type="Proteomes" id="UP000239203">
    <property type="component" value="Unassembled WGS sequence"/>
</dbReference>
<gene>
    <name evidence="1" type="ORF">CLV40_13148</name>
</gene>
<protein>
    <submittedName>
        <fullName evidence="1">Uncharacterized protein</fullName>
    </submittedName>
</protein>
<name>A0A2S6GD73_9PSEU</name>
<proteinExistence type="predicted"/>
<accession>A0A2S6GD73</accession>